<sequence>MWFDAILGLKINLIKSELILVGRVEYLEAFELGFKVGELPSTYLGLPLGAPRNSLAAWDGMEKRFHKRLIIWKIQHISKGGRLTMIQSTLSSVPIYFMLLFWMLRIIREKREREGGLGGVFLHSTSPSLQVEMVFCNEKEDFLEANYKCFSKCLNDWEIEIVEFLSRLQDKMVNGKGKDKGIWLNSVKSLYFLLEPGRSMSFPIGVVWNEWVLPKASFFAWEAS</sequence>
<dbReference type="AlphaFoldDB" id="A0A438KAB6"/>
<dbReference type="Proteomes" id="UP000288805">
    <property type="component" value="Unassembled WGS sequence"/>
</dbReference>
<proteinExistence type="predicted"/>
<evidence type="ECO:0008006" key="3">
    <source>
        <dbReference type="Google" id="ProtNLM"/>
    </source>
</evidence>
<accession>A0A438KAB6</accession>
<dbReference type="PANTHER" id="PTHR33116:SF78">
    <property type="entry name" value="OS12G0587133 PROTEIN"/>
    <property type="match status" value="1"/>
</dbReference>
<evidence type="ECO:0000313" key="1">
    <source>
        <dbReference type="EMBL" id="RVX18169.1"/>
    </source>
</evidence>
<comment type="caution">
    <text evidence="1">The sequence shown here is derived from an EMBL/GenBank/DDBJ whole genome shotgun (WGS) entry which is preliminary data.</text>
</comment>
<dbReference type="EMBL" id="QGNW01000012">
    <property type="protein sequence ID" value="RVX18169.1"/>
    <property type="molecule type" value="Genomic_DNA"/>
</dbReference>
<organism evidence="1 2">
    <name type="scientific">Vitis vinifera</name>
    <name type="common">Grape</name>
    <dbReference type="NCBI Taxonomy" id="29760"/>
    <lineage>
        <taxon>Eukaryota</taxon>
        <taxon>Viridiplantae</taxon>
        <taxon>Streptophyta</taxon>
        <taxon>Embryophyta</taxon>
        <taxon>Tracheophyta</taxon>
        <taxon>Spermatophyta</taxon>
        <taxon>Magnoliopsida</taxon>
        <taxon>eudicotyledons</taxon>
        <taxon>Gunneridae</taxon>
        <taxon>Pentapetalae</taxon>
        <taxon>rosids</taxon>
        <taxon>Vitales</taxon>
        <taxon>Vitaceae</taxon>
        <taxon>Viteae</taxon>
        <taxon>Vitis</taxon>
    </lineage>
</organism>
<name>A0A438KAB6_VITVI</name>
<dbReference type="PANTHER" id="PTHR33116">
    <property type="entry name" value="REVERSE TRANSCRIPTASE ZINC-BINDING DOMAIN-CONTAINING PROTEIN-RELATED-RELATED"/>
    <property type="match status" value="1"/>
</dbReference>
<gene>
    <name evidence="1" type="ORF">CK203_004282</name>
</gene>
<protein>
    <recommendedName>
        <fullName evidence="3">Reverse transcriptase zinc-binding domain-containing protein</fullName>
    </recommendedName>
</protein>
<evidence type="ECO:0000313" key="2">
    <source>
        <dbReference type="Proteomes" id="UP000288805"/>
    </source>
</evidence>
<reference evidence="1 2" key="1">
    <citation type="journal article" date="2018" name="PLoS Genet.">
        <title>Population sequencing reveals clonal diversity and ancestral inbreeding in the grapevine cultivar Chardonnay.</title>
        <authorList>
            <person name="Roach M.J."/>
            <person name="Johnson D.L."/>
            <person name="Bohlmann J."/>
            <person name="van Vuuren H.J."/>
            <person name="Jones S.J."/>
            <person name="Pretorius I.S."/>
            <person name="Schmidt S.A."/>
            <person name="Borneman A.R."/>
        </authorList>
    </citation>
    <scope>NUCLEOTIDE SEQUENCE [LARGE SCALE GENOMIC DNA]</scope>
    <source>
        <strain evidence="2">cv. Chardonnay</strain>
        <tissue evidence="1">Leaf</tissue>
    </source>
</reference>